<dbReference type="InterPro" id="IPR042316">
    <property type="entry name" value="IRKI-like"/>
</dbReference>
<reference evidence="4 5" key="1">
    <citation type="journal article" date="2023" name="Hortic Res">
        <title>Pangenome of water caltrop reveals structural variations and asymmetric subgenome divergence after allopolyploidization.</title>
        <authorList>
            <person name="Zhang X."/>
            <person name="Chen Y."/>
            <person name="Wang L."/>
            <person name="Yuan Y."/>
            <person name="Fang M."/>
            <person name="Shi L."/>
            <person name="Lu R."/>
            <person name="Comes H.P."/>
            <person name="Ma Y."/>
            <person name="Chen Y."/>
            <person name="Huang G."/>
            <person name="Zhou Y."/>
            <person name="Zheng Z."/>
            <person name="Qiu Y."/>
        </authorList>
    </citation>
    <scope>NUCLEOTIDE SEQUENCE [LARGE SCALE GENOMIC DNA]</scope>
    <source>
        <strain evidence="4">F231</strain>
    </source>
</reference>
<keyword evidence="1" id="KW-0175">Coiled coil</keyword>
<keyword evidence="5" id="KW-1185">Reference proteome</keyword>
<evidence type="ECO:0000256" key="2">
    <source>
        <dbReference type="SAM" id="MobiDB-lite"/>
    </source>
</evidence>
<dbReference type="PANTHER" id="PTHR31029">
    <property type="entry name" value="CYCLIN-DEPENDENT KINASE-LIKE PROTEIN"/>
    <property type="match status" value="1"/>
</dbReference>
<protein>
    <recommendedName>
        <fullName evidence="3">GIL1/IRKI C-terminal domain-containing protein</fullName>
    </recommendedName>
</protein>
<proteinExistence type="predicted"/>
<evidence type="ECO:0000313" key="4">
    <source>
        <dbReference type="EMBL" id="KAK4789039.1"/>
    </source>
</evidence>
<dbReference type="InterPro" id="IPR056813">
    <property type="entry name" value="GIL1_IRKI_C"/>
</dbReference>
<dbReference type="AlphaFoldDB" id="A0AAN7LPP5"/>
<sequence length="565" mass="63299">MAAEDSSGGYPEVGRQEVQAAIAKVVELRALHAALVHGSSTNSGSPSSNFRFPIAAAAAASLSSPALLHASHFSAQDYPVFKPSYKGETFLEYRRPGTRSRALPGSLEGHGLENRHGETETLSSMKEFASNLTSLEPHICPAEDQKSVTSSMVEASQGAEFDRSSCNQCKPAVITTEPRNASRNNKNSKVVVPVTNSSSSVRMSQAKGHGISLARLFPQLKKKNAKEGSSNRTESEEVSQVSKDVVMSSVEALKNELIEANRHRDAAMMEVTEMKSSLEELRQKLEYLETYCEGLKRALRQATQAKDWLRPEKDPSRGKPWNWDGSMPVREEAMAEGFLQIVSESRLSVKQLCKALINQVKEVDMELIDNLNSLLQPYSISLSTSNSKAALYHVEAIINQMLYQDFENCTFQKSGPPKILDPEQDRRAKFASFVALRNLSWNEVLRKGTKYYSQEFSKFCDQKMSCIIKSLNWTRQWPEQLLQAFFVAAKCIWLLHLLAFSFSPPLGILRVEENRTFESHYMEDILADRQRSNGPSRVKVMVMPGFYVQESVLRCKVICRYRSVA</sequence>
<organism evidence="4 5">
    <name type="scientific">Trapa natans</name>
    <name type="common">Water chestnut</name>
    <dbReference type="NCBI Taxonomy" id="22666"/>
    <lineage>
        <taxon>Eukaryota</taxon>
        <taxon>Viridiplantae</taxon>
        <taxon>Streptophyta</taxon>
        <taxon>Embryophyta</taxon>
        <taxon>Tracheophyta</taxon>
        <taxon>Spermatophyta</taxon>
        <taxon>Magnoliopsida</taxon>
        <taxon>eudicotyledons</taxon>
        <taxon>Gunneridae</taxon>
        <taxon>Pentapetalae</taxon>
        <taxon>rosids</taxon>
        <taxon>malvids</taxon>
        <taxon>Myrtales</taxon>
        <taxon>Lythraceae</taxon>
        <taxon>Trapa</taxon>
    </lineage>
</organism>
<feature type="compositionally biased region" description="Polar residues" evidence="2">
    <location>
        <begin position="227"/>
        <end position="242"/>
    </location>
</feature>
<comment type="caution">
    <text evidence="4">The sequence shown here is derived from an EMBL/GenBank/DDBJ whole genome shotgun (WGS) entry which is preliminary data.</text>
</comment>
<dbReference type="Proteomes" id="UP001346149">
    <property type="component" value="Unassembled WGS sequence"/>
</dbReference>
<evidence type="ECO:0000259" key="3">
    <source>
        <dbReference type="Pfam" id="PF24994"/>
    </source>
</evidence>
<dbReference type="EMBL" id="JAXQNO010000011">
    <property type="protein sequence ID" value="KAK4789039.1"/>
    <property type="molecule type" value="Genomic_DNA"/>
</dbReference>
<evidence type="ECO:0000313" key="5">
    <source>
        <dbReference type="Proteomes" id="UP001346149"/>
    </source>
</evidence>
<gene>
    <name evidence="4" type="ORF">SAY86_020358</name>
</gene>
<feature type="coiled-coil region" evidence="1">
    <location>
        <begin position="250"/>
        <end position="298"/>
    </location>
</feature>
<dbReference type="Pfam" id="PF24994">
    <property type="entry name" value="GIL1_IRKI_C"/>
    <property type="match status" value="1"/>
</dbReference>
<dbReference type="PANTHER" id="PTHR31029:SF3">
    <property type="entry name" value="IRK-INTERACTING PROTEIN"/>
    <property type="match status" value="1"/>
</dbReference>
<name>A0AAN7LPP5_TRANT</name>
<accession>A0AAN7LPP5</accession>
<evidence type="ECO:0000256" key="1">
    <source>
        <dbReference type="SAM" id="Coils"/>
    </source>
</evidence>
<feature type="domain" description="GIL1/IRKI C-terminal" evidence="3">
    <location>
        <begin position="508"/>
        <end position="557"/>
    </location>
</feature>
<feature type="region of interest" description="Disordered" evidence="2">
    <location>
        <begin position="222"/>
        <end position="242"/>
    </location>
</feature>